<feature type="compositionally biased region" description="Basic and acidic residues" evidence="5">
    <location>
        <begin position="21"/>
        <end position="43"/>
    </location>
</feature>
<feature type="region of interest" description="Disordered" evidence="5">
    <location>
        <begin position="1"/>
        <end position="199"/>
    </location>
</feature>
<organism evidence="9 10">
    <name type="scientific">Populus tomentosa</name>
    <name type="common">Chinese white poplar</name>
    <dbReference type="NCBI Taxonomy" id="118781"/>
    <lineage>
        <taxon>Eukaryota</taxon>
        <taxon>Viridiplantae</taxon>
        <taxon>Streptophyta</taxon>
        <taxon>Embryophyta</taxon>
        <taxon>Tracheophyta</taxon>
        <taxon>Spermatophyta</taxon>
        <taxon>Magnoliopsida</taxon>
        <taxon>eudicotyledons</taxon>
        <taxon>Gunneridae</taxon>
        <taxon>Pentapetalae</taxon>
        <taxon>rosids</taxon>
        <taxon>fabids</taxon>
        <taxon>Malpighiales</taxon>
        <taxon>Salicaceae</taxon>
        <taxon>Saliceae</taxon>
        <taxon>Populus</taxon>
    </lineage>
</organism>
<keyword evidence="2" id="KW-0507">mRNA processing</keyword>
<evidence type="ECO:0000256" key="5">
    <source>
        <dbReference type="SAM" id="MobiDB-lite"/>
    </source>
</evidence>
<feature type="transmembrane region" description="Helical" evidence="6">
    <location>
        <begin position="220"/>
        <end position="242"/>
    </location>
</feature>
<protein>
    <recommendedName>
        <fullName evidence="11">Pre-mRNA-splicing factor 3</fullName>
    </recommendedName>
</protein>
<name>A0A8X8CJJ5_POPTO</name>
<feature type="region of interest" description="Disordered" evidence="5">
    <location>
        <begin position="414"/>
        <end position="442"/>
    </location>
</feature>
<dbReference type="InterPro" id="IPR013881">
    <property type="entry name" value="Pre-mRNA_splic_Prp3_dom"/>
</dbReference>
<dbReference type="InterPro" id="IPR010541">
    <property type="entry name" value="Prp3_C"/>
</dbReference>
<dbReference type="GO" id="GO:0000398">
    <property type="term" value="P:mRNA splicing, via spliceosome"/>
    <property type="evidence" value="ECO:0007669"/>
    <property type="project" value="InterPro"/>
</dbReference>
<dbReference type="Proteomes" id="UP000886885">
    <property type="component" value="Chromosome 8A"/>
</dbReference>
<keyword evidence="4" id="KW-0539">Nucleus</keyword>
<feature type="compositionally biased region" description="Basic and acidic residues" evidence="5">
    <location>
        <begin position="126"/>
        <end position="158"/>
    </location>
</feature>
<feature type="compositionally biased region" description="Polar residues" evidence="5">
    <location>
        <begin position="378"/>
        <end position="388"/>
    </location>
</feature>
<keyword evidence="3" id="KW-0508">mRNA splicing</keyword>
<dbReference type="OrthoDB" id="10264544at2759"/>
<feature type="compositionally biased region" description="Basic and acidic residues" evidence="5">
    <location>
        <begin position="51"/>
        <end position="111"/>
    </location>
</feature>
<evidence type="ECO:0000313" key="9">
    <source>
        <dbReference type="EMBL" id="KAG6765291.1"/>
    </source>
</evidence>
<dbReference type="CDD" id="cd24162">
    <property type="entry name" value="Prp3_C"/>
    <property type="match status" value="1"/>
</dbReference>
<dbReference type="Pfam" id="PF06544">
    <property type="entry name" value="Prp3_C"/>
    <property type="match status" value="1"/>
</dbReference>
<accession>A0A8X8CJJ5</accession>
<feature type="compositionally biased region" description="Low complexity" evidence="5">
    <location>
        <begin position="419"/>
        <end position="442"/>
    </location>
</feature>
<evidence type="ECO:0000259" key="8">
    <source>
        <dbReference type="Pfam" id="PF08572"/>
    </source>
</evidence>
<evidence type="ECO:0000256" key="2">
    <source>
        <dbReference type="ARBA" id="ARBA00022664"/>
    </source>
</evidence>
<feature type="compositionally biased region" description="Basic and acidic residues" evidence="5">
    <location>
        <begin position="167"/>
        <end position="186"/>
    </location>
</feature>
<feature type="compositionally biased region" description="Pro residues" evidence="5">
    <location>
        <begin position="717"/>
        <end position="731"/>
    </location>
</feature>
<feature type="transmembrane region" description="Helical" evidence="6">
    <location>
        <begin position="254"/>
        <end position="276"/>
    </location>
</feature>
<dbReference type="AlphaFoldDB" id="A0A8X8CJJ5"/>
<feature type="domain" description="Pre-mRNA-splicing factor 3" evidence="8">
    <location>
        <begin position="586"/>
        <end position="815"/>
    </location>
</feature>
<keyword evidence="10" id="KW-1185">Reference proteome</keyword>
<evidence type="ECO:0000259" key="7">
    <source>
        <dbReference type="Pfam" id="PF06544"/>
    </source>
</evidence>
<comment type="subcellular location">
    <subcellularLocation>
        <location evidence="1">Nucleus</location>
    </subcellularLocation>
</comment>
<keyword evidence="6" id="KW-0472">Membrane</keyword>
<feature type="compositionally biased region" description="Polar residues" evidence="5">
    <location>
        <begin position="356"/>
        <end position="365"/>
    </location>
</feature>
<dbReference type="PANTHER" id="PTHR14212">
    <property type="entry name" value="U4/U6-ASSOCIATED RNA SPLICING FACTOR-RELATED"/>
    <property type="match status" value="1"/>
</dbReference>
<evidence type="ECO:0008006" key="11">
    <source>
        <dbReference type="Google" id="ProtNLM"/>
    </source>
</evidence>
<dbReference type="InterPro" id="IPR027104">
    <property type="entry name" value="Prp3"/>
</dbReference>
<sequence>MERSFKHTRDDRDRDHHKHRSRDEKHRDSSDSHHHRSERESHQREHHKSSRRDDTKRGRSHEREESVDRRERTHDHKSSSSSRREERERSYDAREEREGSRERKREKRERETVDEDYLERKKRKERGGSEDRAVVEKEKRSRRRFGEKVKEEDNRTDNNDNGNSFENVKRVDSSEAGVKEEVKDEPIGGGRGSTTENGGVSTTNVSFLSDSILTMEPCSLGGLELLFLLILVKLHTDVYFLLFDKESLKINGHIVGRSISFVEDLLCCAILISFGFVCLRNSAKGLDVVPLLFTCSIVPSTLYPLLFALRARFFLRMDSLLTSFIIGGSLESFTKTPSNQPETSVAAVHPLPTKVSSISNTNENKGVSIARSHEVPGKSSTDGTSSAAGKSGNLSLDALAKAKKALQMQKELSEKLKKLPLSSKGNNTSSGGSSQRVLPSATTTTAVSTGAVSSSSSLSTNTMVSIKTPSTGVAPLPDITSIPNYEAVKRAQELAAKMGFRQDPEFAPLINLFPGQLPAEVSVPQKPTKTPVLRVDALGREIDEHGNVVNVTKPSNLSTLKVNINKQKKEAFQILKPELDVDPESNPYYDVKMGINKNKFLRPKRMTFQFVEEGKWLKEAEIMKLRNQFGEEREKDMKARQALHAKAKAAPDINPNLIEVSERFITKAKPKDPIPDVEWWDAPLLTGGTYGENDDVLITEHRLKRDKITIYVQHPRPIGPPAEPAPPPPQPLKLTKKEQKKLRTQRRLAREKDRQEMIRQGLIEPPKPKVKMSNLMKVLGSEATQDPTRLEKQIRTAAAEREQAHIDRNTARKLTPAERREKKERKLFDDPNTVETIVSIYRINNLSDKKTRFKVDVNAHENRLTGCTVITEGICVVVVEGGSKSIKRYGKLMLRRINWAEAVNEDEGDDNEEKPVNKCMLVWQGSVAKPSFHRFSLHDCVTEAAARKYFADAGVAHYWDLAVNFSDDQM</sequence>
<evidence type="ECO:0000313" key="10">
    <source>
        <dbReference type="Proteomes" id="UP000886885"/>
    </source>
</evidence>
<evidence type="ECO:0000256" key="4">
    <source>
        <dbReference type="ARBA" id="ARBA00023242"/>
    </source>
</evidence>
<keyword evidence="6" id="KW-0812">Transmembrane</keyword>
<dbReference type="PANTHER" id="PTHR14212:SF0">
    <property type="entry name" value="U4_U6 SMALL NUCLEAR RIBONUCLEOPROTEIN PRP3"/>
    <property type="match status" value="1"/>
</dbReference>
<evidence type="ECO:0000256" key="3">
    <source>
        <dbReference type="ARBA" id="ARBA00023187"/>
    </source>
</evidence>
<comment type="caution">
    <text evidence="9">The sequence shown here is derived from an EMBL/GenBank/DDBJ whole genome shotgun (WGS) entry which is preliminary data.</text>
</comment>
<dbReference type="EMBL" id="JAAWWB010000015">
    <property type="protein sequence ID" value="KAG6765291.1"/>
    <property type="molecule type" value="Genomic_DNA"/>
</dbReference>
<keyword evidence="6" id="KW-1133">Transmembrane helix</keyword>
<evidence type="ECO:0000256" key="1">
    <source>
        <dbReference type="ARBA" id="ARBA00004123"/>
    </source>
</evidence>
<dbReference type="Pfam" id="PF08572">
    <property type="entry name" value="PRP3"/>
    <property type="match status" value="1"/>
</dbReference>
<feature type="compositionally biased region" description="Basic residues" evidence="5">
    <location>
        <begin position="738"/>
        <end position="747"/>
    </location>
</feature>
<dbReference type="GO" id="GO:0046540">
    <property type="term" value="C:U4/U6 x U5 tri-snRNP complex"/>
    <property type="evidence" value="ECO:0007669"/>
    <property type="project" value="InterPro"/>
</dbReference>
<gene>
    <name evidence="9" type="ORF">POTOM_029319</name>
</gene>
<feature type="compositionally biased region" description="Basic and acidic residues" evidence="5">
    <location>
        <begin position="1"/>
        <end position="14"/>
    </location>
</feature>
<feature type="region of interest" description="Disordered" evidence="5">
    <location>
        <begin position="716"/>
        <end position="754"/>
    </location>
</feature>
<proteinExistence type="predicted"/>
<feature type="domain" description="Small nuclear ribonucleoprotein Prp3 C-terminal" evidence="7">
    <location>
        <begin position="840"/>
        <end position="962"/>
    </location>
</feature>
<evidence type="ECO:0000256" key="6">
    <source>
        <dbReference type="SAM" id="Phobius"/>
    </source>
</evidence>
<feature type="region of interest" description="Disordered" evidence="5">
    <location>
        <begin position="356"/>
        <end position="390"/>
    </location>
</feature>
<reference evidence="9" key="1">
    <citation type="journal article" date="2020" name="bioRxiv">
        <title>Hybrid origin of Populus tomentosa Carr. identified through genome sequencing and phylogenomic analysis.</title>
        <authorList>
            <person name="An X."/>
            <person name="Gao K."/>
            <person name="Chen Z."/>
            <person name="Li J."/>
            <person name="Yang X."/>
            <person name="Yang X."/>
            <person name="Zhou J."/>
            <person name="Guo T."/>
            <person name="Zhao T."/>
            <person name="Huang S."/>
            <person name="Miao D."/>
            <person name="Khan W.U."/>
            <person name="Rao P."/>
            <person name="Ye M."/>
            <person name="Lei B."/>
            <person name="Liao W."/>
            <person name="Wang J."/>
            <person name="Ji L."/>
            <person name="Li Y."/>
            <person name="Guo B."/>
            <person name="Mustafa N.S."/>
            <person name="Li S."/>
            <person name="Yun Q."/>
            <person name="Keller S.R."/>
            <person name="Mao J."/>
            <person name="Zhang R."/>
            <person name="Strauss S.H."/>
        </authorList>
    </citation>
    <scope>NUCLEOTIDE SEQUENCE</scope>
    <source>
        <strain evidence="9">GM15</strain>
        <tissue evidence="9">Leaf</tissue>
    </source>
</reference>
<feature type="transmembrane region" description="Helical" evidence="6">
    <location>
        <begin position="288"/>
        <end position="309"/>
    </location>
</feature>